<dbReference type="AlphaFoldDB" id="A0A8H7GKJ4"/>
<dbReference type="InterPro" id="IPR027417">
    <property type="entry name" value="P-loop_NTPase"/>
</dbReference>
<proteinExistence type="inferred from homology"/>
<keyword evidence="1" id="KW-0547">Nucleotide-binding</keyword>
<evidence type="ECO:0000256" key="1">
    <source>
        <dbReference type="ARBA" id="ARBA00022741"/>
    </source>
</evidence>
<protein>
    <recommendedName>
        <fullName evidence="6">Protein KTI12</fullName>
    </recommendedName>
</protein>
<evidence type="ECO:0000256" key="2">
    <source>
        <dbReference type="ARBA" id="ARBA00022840"/>
    </source>
</evidence>
<gene>
    <name evidence="4" type="ORF">HF325_006881</name>
</gene>
<evidence type="ECO:0000313" key="5">
    <source>
        <dbReference type="Proteomes" id="UP000649328"/>
    </source>
</evidence>
<evidence type="ECO:0008006" key="6">
    <source>
        <dbReference type="Google" id="ProtNLM"/>
    </source>
</evidence>
<keyword evidence="5" id="KW-1185">Reference proteome</keyword>
<sequence>MPLITFTGLPCSGKTRWAEQLIEQLEHKIAAAQESSAPGHKYKIVYHSDETLGISPMAYKESATEKHARGTQLLAVKRDLSRSTFVILDSLSYIKGFRYQLFCEAKGVVTPHCVIQVMNSVDTCVAWNDASSPKKWDSDVIHQLSMRYEEPNADSRWDSPLFTVVSDYAGETLPVDQIWEVLVLKRPPPPNAATLVKPTTGNDYMQDLERLTLEVVTKVVQHQQLTSAGGNVVVDALQNICVEIPTEAVSIAQLQRIRRTFVGLNRMRSIDVHRIQSVFVDYLNKSLNE</sequence>
<dbReference type="GO" id="GO:0005524">
    <property type="term" value="F:ATP binding"/>
    <property type="evidence" value="ECO:0007669"/>
    <property type="project" value="UniProtKB-KW"/>
</dbReference>
<dbReference type="Gene3D" id="3.40.50.300">
    <property type="entry name" value="P-loop containing nucleotide triphosphate hydrolases"/>
    <property type="match status" value="1"/>
</dbReference>
<keyword evidence="2" id="KW-0067">ATP-binding</keyword>
<dbReference type="InterPro" id="IPR013641">
    <property type="entry name" value="KTI12/PSTK"/>
</dbReference>
<name>A0A8H7GKJ4_9ASCO</name>
<dbReference type="Proteomes" id="UP000649328">
    <property type="component" value="Unassembled WGS sequence"/>
</dbReference>
<dbReference type="Pfam" id="PF08433">
    <property type="entry name" value="KTI12"/>
    <property type="match status" value="1"/>
</dbReference>
<evidence type="ECO:0000313" key="4">
    <source>
        <dbReference type="EMBL" id="KAF7998697.1"/>
    </source>
</evidence>
<organism evidence="4 5">
    <name type="scientific">Metschnikowia pulcherrima</name>
    <dbReference type="NCBI Taxonomy" id="27326"/>
    <lineage>
        <taxon>Eukaryota</taxon>
        <taxon>Fungi</taxon>
        <taxon>Dikarya</taxon>
        <taxon>Ascomycota</taxon>
        <taxon>Saccharomycotina</taxon>
        <taxon>Pichiomycetes</taxon>
        <taxon>Metschnikowiaceae</taxon>
        <taxon>Metschnikowia</taxon>
    </lineage>
</organism>
<dbReference type="PANTHER" id="PTHR12435">
    <property type="match status" value="1"/>
</dbReference>
<dbReference type="OrthoDB" id="9972657at2759"/>
<reference evidence="4" key="1">
    <citation type="submission" date="2020-10" db="EMBL/GenBank/DDBJ databases">
        <title>The Whole-Genome Sequence of Metschnikowia persimmonesis, a Novel Endophytic Yeast Species Isolated from Medicinal Plant Diospyros kaki Thumb.</title>
        <authorList>
            <person name="Rahmat E."/>
            <person name="Kang Y."/>
        </authorList>
    </citation>
    <scope>NUCLEOTIDE SEQUENCE</scope>
    <source>
        <strain evidence="4">KIOM G15050</strain>
    </source>
</reference>
<comment type="caution">
    <text evidence="4">The sequence shown here is derived from an EMBL/GenBank/DDBJ whole genome shotgun (WGS) entry which is preliminary data.</text>
</comment>
<accession>A0A8H7GKJ4</accession>
<dbReference type="EMBL" id="JACBPP010000012">
    <property type="protein sequence ID" value="KAF7998697.1"/>
    <property type="molecule type" value="Genomic_DNA"/>
</dbReference>
<dbReference type="SUPFAM" id="SSF52540">
    <property type="entry name" value="P-loop containing nucleoside triphosphate hydrolases"/>
    <property type="match status" value="1"/>
</dbReference>
<comment type="similarity">
    <text evidence="3">Belongs to the KTI12 family.</text>
</comment>
<evidence type="ECO:0000256" key="3">
    <source>
        <dbReference type="ARBA" id="ARBA00025768"/>
    </source>
</evidence>